<dbReference type="Pfam" id="PF20258">
    <property type="entry name" value="tRNA_Me_trans_C"/>
    <property type="match status" value="1"/>
</dbReference>
<feature type="region of interest" description="Interaction with tRNA" evidence="9">
    <location>
        <begin position="306"/>
        <end position="307"/>
    </location>
</feature>
<comment type="function">
    <text evidence="9">Catalyzes the 2-thiolation of uridine at the wobble position (U34) of tRNA, leading to the formation of s(2)U34.</text>
</comment>
<name>A0A366HM50_9BACT</name>
<dbReference type="RefSeq" id="WP_113958644.1">
    <property type="nucleotide sequence ID" value="NZ_QNRR01000004.1"/>
</dbReference>
<feature type="binding site" evidence="9">
    <location>
        <begin position="7"/>
        <end position="14"/>
    </location>
    <ligand>
        <name>ATP</name>
        <dbReference type="ChEBI" id="CHEBI:30616"/>
    </ligand>
</feature>
<feature type="site" description="Interaction with tRNA" evidence="9">
    <location>
        <position position="124"/>
    </location>
</feature>
<feature type="region of interest" description="Interaction with tRNA" evidence="9">
    <location>
        <begin position="146"/>
        <end position="148"/>
    </location>
</feature>
<feature type="domain" description="tRNA-specific 2-thiouridylase MnmA-like central" evidence="11">
    <location>
        <begin position="204"/>
        <end position="269"/>
    </location>
</feature>
<keyword evidence="9" id="KW-0963">Cytoplasm</keyword>
<comment type="subcellular location">
    <subcellularLocation>
        <location evidence="9">Cytoplasm</location>
    </subcellularLocation>
</comment>
<accession>A0A366HM50</accession>
<feature type="disulfide bond" description="Alternate" evidence="9">
    <location>
        <begin position="99"/>
        <end position="196"/>
    </location>
</feature>
<evidence type="ECO:0000256" key="9">
    <source>
        <dbReference type="HAMAP-Rule" id="MF_00144"/>
    </source>
</evidence>
<dbReference type="GO" id="GO:0000049">
    <property type="term" value="F:tRNA binding"/>
    <property type="evidence" value="ECO:0007669"/>
    <property type="project" value="UniProtKB-KW"/>
</dbReference>
<protein>
    <recommendedName>
        <fullName evidence="9">tRNA-specific 2-thiouridylase MnmA</fullName>
        <ecNumber evidence="9">2.8.1.13</ecNumber>
    </recommendedName>
</protein>
<feature type="site" description="Interaction with tRNA" evidence="9">
    <location>
        <position position="342"/>
    </location>
</feature>
<evidence type="ECO:0000256" key="3">
    <source>
        <dbReference type="ARBA" id="ARBA00022694"/>
    </source>
</evidence>
<keyword evidence="5 9" id="KW-0067">ATP-binding</keyword>
<dbReference type="EMBL" id="QNRR01000004">
    <property type="protein sequence ID" value="RBP44219.1"/>
    <property type="molecule type" value="Genomic_DNA"/>
</dbReference>
<organism evidence="12 13">
    <name type="scientific">Roseimicrobium gellanilyticum</name>
    <dbReference type="NCBI Taxonomy" id="748857"/>
    <lineage>
        <taxon>Bacteria</taxon>
        <taxon>Pseudomonadati</taxon>
        <taxon>Verrucomicrobiota</taxon>
        <taxon>Verrucomicrobiia</taxon>
        <taxon>Verrucomicrobiales</taxon>
        <taxon>Verrucomicrobiaceae</taxon>
        <taxon>Roseimicrobium</taxon>
    </lineage>
</organism>
<keyword evidence="7 9" id="KW-1015">Disulfide bond</keyword>
<dbReference type="GO" id="GO:0005737">
    <property type="term" value="C:cytoplasm"/>
    <property type="evidence" value="ECO:0007669"/>
    <property type="project" value="UniProtKB-SubCell"/>
</dbReference>
<dbReference type="CDD" id="cd01998">
    <property type="entry name" value="MnmA_TRMU-like"/>
    <property type="match status" value="1"/>
</dbReference>
<sequence length="364" mass="41172">MSRILAAMSGGVDSSVATALLVREGHEVHGAYMKNWINEENIIGHCPWEEDIEDARAVADQLGIEFRVVNLMQEYRERVVKYLLEGYQQGITPNPDVMCNREMKFGVLWDWAREHGFDAIATGHYARNDVLEDGAAVVRRGVDPNKDQTYFLAMMRPEQVEIARFPIGSLLKPQVREEATKLGLKTADKKDSQGICFIGEVKMEDFLRTFVEDKPGNIVNLEGKVLGEHRGLHLYTLGQRKGLRVASNLYKQAYVVVAKRPATNELVIAIEREDTPLLWARRCTLNGISTTGADLTREWDLLAMPRYRNPSAEAHFRPYEREDGWAAELTFTAPQRALTPGQICALYDGDRLLGGAFFETIHYD</sequence>
<dbReference type="PANTHER" id="PTHR11933">
    <property type="entry name" value="TRNA 5-METHYLAMINOMETHYL-2-THIOURIDYLATE -METHYLTRANSFERASE"/>
    <property type="match status" value="1"/>
</dbReference>
<evidence type="ECO:0000256" key="4">
    <source>
        <dbReference type="ARBA" id="ARBA00022741"/>
    </source>
</evidence>
<evidence type="ECO:0000313" key="13">
    <source>
        <dbReference type="Proteomes" id="UP000253426"/>
    </source>
</evidence>
<dbReference type="AlphaFoldDB" id="A0A366HM50"/>
<dbReference type="GO" id="GO:0002143">
    <property type="term" value="P:tRNA wobble position uridine thiolation"/>
    <property type="evidence" value="ECO:0007669"/>
    <property type="project" value="TreeGrafter"/>
</dbReference>
<dbReference type="PANTHER" id="PTHR11933:SF5">
    <property type="entry name" value="MITOCHONDRIAL TRNA-SPECIFIC 2-THIOURIDYLASE 1"/>
    <property type="match status" value="1"/>
</dbReference>
<dbReference type="SUPFAM" id="SSF52402">
    <property type="entry name" value="Adenine nucleotide alpha hydrolases-like"/>
    <property type="match status" value="1"/>
</dbReference>
<keyword evidence="4 9" id="KW-0547">Nucleotide-binding</keyword>
<dbReference type="GO" id="GO:0005524">
    <property type="term" value="F:ATP binding"/>
    <property type="evidence" value="ECO:0007669"/>
    <property type="project" value="UniProtKB-KW"/>
</dbReference>
<evidence type="ECO:0000313" key="12">
    <source>
        <dbReference type="EMBL" id="RBP44219.1"/>
    </source>
</evidence>
<dbReference type="FunFam" id="3.40.50.620:FF:000115">
    <property type="entry name" value="tRNA-specific 2-thiouridylase MnmA"/>
    <property type="match status" value="1"/>
</dbReference>
<feature type="active site" description="Nucleophile" evidence="9">
    <location>
        <position position="99"/>
    </location>
</feature>
<dbReference type="Gene3D" id="2.40.30.10">
    <property type="entry name" value="Translation factors"/>
    <property type="match status" value="1"/>
</dbReference>
<dbReference type="Gene3D" id="3.40.50.620">
    <property type="entry name" value="HUPs"/>
    <property type="match status" value="1"/>
</dbReference>
<keyword evidence="2 9" id="KW-0808">Transferase</keyword>
<dbReference type="EC" id="2.8.1.13" evidence="9"/>
<evidence type="ECO:0000259" key="10">
    <source>
        <dbReference type="Pfam" id="PF20258"/>
    </source>
</evidence>
<dbReference type="HAMAP" id="MF_00144">
    <property type="entry name" value="tRNA_thiouridyl_MnmA"/>
    <property type="match status" value="1"/>
</dbReference>
<dbReference type="FunFam" id="2.30.30.280:FF:000001">
    <property type="entry name" value="tRNA-specific 2-thiouridylase MnmA"/>
    <property type="match status" value="1"/>
</dbReference>
<evidence type="ECO:0000256" key="7">
    <source>
        <dbReference type="ARBA" id="ARBA00023157"/>
    </source>
</evidence>
<feature type="binding site" evidence="9">
    <location>
        <position position="33"/>
    </location>
    <ligand>
        <name>ATP</name>
        <dbReference type="ChEBI" id="CHEBI:30616"/>
    </ligand>
</feature>
<evidence type="ECO:0000256" key="1">
    <source>
        <dbReference type="ARBA" id="ARBA00022555"/>
    </source>
</evidence>
<feature type="binding site" evidence="9">
    <location>
        <position position="123"/>
    </location>
    <ligand>
        <name>ATP</name>
        <dbReference type="ChEBI" id="CHEBI:30616"/>
    </ligand>
</feature>
<feature type="region of interest" description="Interaction with target base in tRNA" evidence="9">
    <location>
        <begin position="94"/>
        <end position="96"/>
    </location>
</feature>
<comment type="similarity">
    <text evidence="9">Belongs to the MnmA/TRMU family.</text>
</comment>
<proteinExistence type="inferred from homology"/>
<dbReference type="Pfam" id="PF20259">
    <property type="entry name" value="tRNA_Me_trans_M"/>
    <property type="match status" value="1"/>
</dbReference>
<gene>
    <name evidence="9" type="primary">mnmA</name>
    <name evidence="12" type="ORF">DES53_10438</name>
</gene>
<feature type="domain" description="tRNA-specific 2-thiouridylase MnmA-like C-terminal" evidence="10">
    <location>
        <begin position="305"/>
        <end position="356"/>
    </location>
</feature>
<dbReference type="Gene3D" id="2.30.30.280">
    <property type="entry name" value="Adenine nucleotide alpha hydrolases-like domains"/>
    <property type="match status" value="1"/>
</dbReference>
<keyword evidence="3 9" id="KW-0819">tRNA processing</keyword>
<evidence type="ECO:0000256" key="2">
    <source>
        <dbReference type="ARBA" id="ARBA00022679"/>
    </source>
</evidence>
<keyword evidence="6 9" id="KW-0694">RNA-binding</keyword>
<keyword evidence="13" id="KW-1185">Reference proteome</keyword>
<evidence type="ECO:0000256" key="6">
    <source>
        <dbReference type="ARBA" id="ARBA00022884"/>
    </source>
</evidence>
<dbReference type="InterPro" id="IPR046884">
    <property type="entry name" value="MnmA-like_central"/>
</dbReference>
<keyword evidence="1 9" id="KW-0820">tRNA-binding</keyword>
<dbReference type="InterPro" id="IPR004506">
    <property type="entry name" value="MnmA-like"/>
</dbReference>
<evidence type="ECO:0000256" key="8">
    <source>
        <dbReference type="ARBA" id="ARBA00051542"/>
    </source>
</evidence>
<reference evidence="12 13" key="1">
    <citation type="submission" date="2018-06" db="EMBL/GenBank/DDBJ databases">
        <title>Genomic Encyclopedia of Type Strains, Phase IV (KMG-IV): sequencing the most valuable type-strain genomes for metagenomic binning, comparative biology and taxonomic classification.</title>
        <authorList>
            <person name="Goeker M."/>
        </authorList>
    </citation>
    <scope>NUCLEOTIDE SEQUENCE [LARGE SCALE GENOMIC DNA]</scope>
    <source>
        <strain evidence="12 13">DSM 25532</strain>
    </source>
</reference>
<evidence type="ECO:0000256" key="5">
    <source>
        <dbReference type="ARBA" id="ARBA00022840"/>
    </source>
</evidence>
<evidence type="ECO:0000259" key="11">
    <source>
        <dbReference type="Pfam" id="PF20259"/>
    </source>
</evidence>
<dbReference type="InterPro" id="IPR023382">
    <property type="entry name" value="MnmA-like_central_sf"/>
</dbReference>
<dbReference type="InterPro" id="IPR046885">
    <property type="entry name" value="MnmA-like_C"/>
</dbReference>
<dbReference type="NCBIfam" id="TIGR00420">
    <property type="entry name" value="trmU"/>
    <property type="match status" value="1"/>
</dbReference>
<dbReference type="NCBIfam" id="NF001138">
    <property type="entry name" value="PRK00143.1"/>
    <property type="match status" value="1"/>
</dbReference>
<dbReference type="Pfam" id="PF03054">
    <property type="entry name" value="tRNA_Me_trans"/>
    <property type="match status" value="1"/>
</dbReference>
<comment type="caution">
    <text evidence="12">The sequence shown here is derived from an EMBL/GenBank/DDBJ whole genome shotgun (WGS) entry which is preliminary data.</text>
</comment>
<comment type="catalytic activity">
    <reaction evidence="8 9">
        <text>S-sulfanyl-L-cysteinyl-[protein] + uridine(34) in tRNA + AH2 + ATP = 2-thiouridine(34) in tRNA + L-cysteinyl-[protein] + A + AMP + diphosphate + H(+)</text>
        <dbReference type="Rhea" id="RHEA:47032"/>
        <dbReference type="Rhea" id="RHEA-COMP:10131"/>
        <dbReference type="Rhea" id="RHEA-COMP:11726"/>
        <dbReference type="Rhea" id="RHEA-COMP:11727"/>
        <dbReference type="Rhea" id="RHEA-COMP:11728"/>
        <dbReference type="ChEBI" id="CHEBI:13193"/>
        <dbReference type="ChEBI" id="CHEBI:15378"/>
        <dbReference type="ChEBI" id="CHEBI:17499"/>
        <dbReference type="ChEBI" id="CHEBI:29950"/>
        <dbReference type="ChEBI" id="CHEBI:30616"/>
        <dbReference type="ChEBI" id="CHEBI:33019"/>
        <dbReference type="ChEBI" id="CHEBI:61963"/>
        <dbReference type="ChEBI" id="CHEBI:65315"/>
        <dbReference type="ChEBI" id="CHEBI:87170"/>
        <dbReference type="ChEBI" id="CHEBI:456215"/>
        <dbReference type="EC" id="2.8.1.13"/>
    </reaction>
</comment>
<dbReference type="OrthoDB" id="9800696at2"/>
<dbReference type="InterPro" id="IPR014729">
    <property type="entry name" value="Rossmann-like_a/b/a_fold"/>
</dbReference>
<feature type="active site" description="Cysteine persulfide intermediate" evidence="9">
    <location>
        <position position="196"/>
    </location>
</feature>
<dbReference type="Proteomes" id="UP000253426">
    <property type="component" value="Unassembled WGS sequence"/>
</dbReference>
<dbReference type="GO" id="GO:0103016">
    <property type="term" value="F:tRNA-uridine 2-sulfurtransferase activity"/>
    <property type="evidence" value="ECO:0007669"/>
    <property type="project" value="UniProtKB-EC"/>
</dbReference>